<dbReference type="Gene3D" id="2.130.10.80">
    <property type="entry name" value="Galactose oxidase/kelch, beta-propeller"/>
    <property type="match status" value="1"/>
</dbReference>
<dbReference type="OrthoDB" id="2019572at2759"/>
<proteinExistence type="predicted"/>
<evidence type="ECO:0000313" key="4">
    <source>
        <dbReference type="EMBL" id="KAG5963003.1"/>
    </source>
</evidence>
<organism evidence="4 5">
    <name type="scientific">Claviceps arundinis</name>
    <dbReference type="NCBI Taxonomy" id="1623583"/>
    <lineage>
        <taxon>Eukaryota</taxon>
        <taxon>Fungi</taxon>
        <taxon>Dikarya</taxon>
        <taxon>Ascomycota</taxon>
        <taxon>Pezizomycotina</taxon>
        <taxon>Sordariomycetes</taxon>
        <taxon>Hypocreomycetidae</taxon>
        <taxon>Hypocreales</taxon>
        <taxon>Clavicipitaceae</taxon>
        <taxon>Claviceps</taxon>
    </lineage>
</organism>
<dbReference type="InterPro" id="IPR013783">
    <property type="entry name" value="Ig-like_fold"/>
</dbReference>
<dbReference type="Pfam" id="PF00754">
    <property type="entry name" value="F5_F8_type_C"/>
    <property type="match status" value="1"/>
</dbReference>
<dbReference type="Proteomes" id="UP000784919">
    <property type="component" value="Unassembled WGS sequence"/>
</dbReference>
<evidence type="ECO:0000256" key="1">
    <source>
        <dbReference type="ARBA" id="ARBA00022729"/>
    </source>
</evidence>
<evidence type="ECO:0000256" key="2">
    <source>
        <dbReference type="SAM" id="SignalP"/>
    </source>
</evidence>
<dbReference type="SMART" id="SM00231">
    <property type="entry name" value="FA58C"/>
    <property type="match status" value="1"/>
</dbReference>
<dbReference type="Gene3D" id="2.60.120.260">
    <property type="entry name" value="Galactose-binding domain-like"/>
    <property type="match status" value="1"/>
</dbReference>
<dbReference type="InterPro" id="IPR006652">
    <property type="entry name" value="Kelch_1"/>
</dbReference>
<dbReference type="InterPro" id="IPR011043">
    <property type="entry name" value="Gal_Oxase/kelch_b-propeller"/>
</dbReference>
<dbReference type="PANTHER" id="PTHR32208:SF68">
    <property type="entry name" value="GALACTOSE OXIDASE"/>
    <property type="match status" value="1"/>
</dbReference>
<feature type="chain" id="PRO_5040489636" description="F5/8 type C domain-containing protein" evidence="2">
    <location>
        <begin position="19"/>
        <end position="675"/>
    </location>
</feature>
<dbReference type="InterPro" id="IPR008979">
    <property type="entry name" value="Galactose-bd-like_sf"/>
</dbReference>
<keyword evidence="1 2" id="KW-0732">Signal</keyword>
<dbReference type="SUPFAM" id="SSF49785">
    <property type="entry name" value="Galactose-binding domain-like"/>
    <property type="match status" value="1"/>
</dbReference>
<dbReference type="Gene3D" id="2.60.40.10">
    <property type="entry name" value="Immunoglobulins"/>
    <property type="match status" value="1"/>
</dbReference>
<dbReference type="SUPFAM" id="SSF81296">
    <property type="entry name" value="E set domains"/>
    <property type="match status" value="1"/>
</dbReference>
<protein>
    <recommendedName>
        <fullName evidence="3">F5/8 type C domain-containing protein</fullName>
    </recommendedName>
</protein>
<dbReference type="SUPFAM" id="SSF50965">
    <property type="entry name" value="Galactose oxidase, central domain"/>
    <property type="match status" value="1"/>
</dbReference>
<evidence type="ECO:0000313" key="5">
    <source>
        <dbReference type="Proteomes" id="UP000784919"/>
    </source>
</evidence>
<sequence length="675" mass="72583">MKLHTPLLLATAANLAQSAALGPRSEIKKHYREGPAFAKLYAAAPLGTEIVPAAWKVTCDSAQAGHECVQAIDGNNGSYWHTAFDGSNLPHEIVVDMGLVKNVNGMSALPRQDGNNHGWIAAHEVAVSTDNKNWEVVASGTWNGGDETLKFANFETRSARYVRLRATSEATGQQFTSLAELKVYEAKAGATAYTRNGKWGPTINFPTVPVAAVVDPLSGKVLVWSSYTYDNFMGTTRDRVFTSLWDPATNVVTPKLVDNTDHDMFCPGISIDGAGKMVVTGGNSASKTTFYDFGSQSWTAGPEMNVPRGYQASTSLSDGRVFTIGGCWSGGWSKKNGEVYDPKTNKWNMLNGALVKPMLTNDKQGIYRADNHAWLFAWKNASVFQAGPSTAMNWYSTTGDGGVSPAGQRRTTAGGIDPDSMDGDATMFDAVLGKILTVGGSPSYQDSEATSHAHIITIGDVGTQAQVQPAGKGNMASRRAFHSSVVLPNGQVFITGGQSYAVPFSDDTPQLTPEMYDPATDSFSNQQPNSIIRVYHSVALLLQDGRIFSAGGGLCGDCKTNHFDGQVFTPEYLLTKDGELAPRPTIRSAVQTDRRIAILTDSPVKTASLVRYGTATHTVNTDQRRVPLDLKDLGNNKYSVDVPSEPGIVLPGYYMLFVMNENGVPSVAKTVQFLI</sequence>
<feature type="domain" description="F5/8 type C" evidence="3">
    <location>
        <begin position="42"/>
        <end position="186"/>
    </location>
</feature>
<comment type="caution">
    <text evidence="4">The sequence shown here is derived from an EMBL/GenBank/DDBJ whole genome shotgun (WGS) entry which is preliminary data.</text>
</comment>
<dbReference type="InterPro" id="IPR037293">
    <property type="entry name" value="Gal_Oxidase_central_sf"/>
</dbReference>
<dbReference type="PANTHER" id="PTHR32208">
    <property type="entry name" value="SECRETED PROTEIN-RELATED"/>
    <property type="match status" value="1"/>
</dbReference>
<feature type="signal peptide" evidence="2">
    <location>
        <begin position="1"/>
        <end position="18"/>
    </location>
</feature>
<evidence type="ECO:0000259" key="3">
    <source>
        <dbReference type="PROSITE" id="PS50022"/>
    </source>
</evidence>
<name>A0A9P7MQB1_9HYPO</name>
<dbReference type="Pfam" id="PF07250">
    <property type="entry name" value="Glyoxal_oxid_N"/>
    <property type="match status" value="1"/>
</dbReference>
<dbReference type="EMBL" id="SRPS01000204">
    <property type="protein sequence ID" value="KAG5963003.1"/>
    <property type="molecule type" value="Genomic_DNA"/>
</dbReference>
<gene>
    <name evidence="4" type="ORF">E4U56_003071</name>
</gene>
<dbReference type="InterPro" id="IPR009880">
    <property type="entry name" value="Glyoxal_oxidase_N"/>
</dbReference>
<dbReference type="Pfam" id="PF09118">
    <property type="entry name" value="GO-like_E_set"/>
    <property type="match status" value="1"/>
</dbReference>
<reference evidence="4" key="1">
    <citation type="journal article" date="2020" name="bioRxiv">
        <title>Whole genome comparisons of ergot fungi reveals the divergence and evolution of species within the genus Claviceps are the result of varying mechanisms driving genome evolution and host range expansion.</title>
        <authorList>
            <person name="Wyka S.A."/>
            <person name="Mondo S.J."/>
            <person name="Liu M."/>
            <person name="Dettman J."/>
            <person name="Nalam V."/>
            <person name="Broders K.D."/>
        </authorList>
    </citation>
    <scope>NUCLEOTIDE SEQUENCE</scope>
    <source>
        <strain evidence="4">CCC 1102</strain>
    </source>
</reference>
<accession>A0A9P7MQB1</accession>
<dbReference type="InterPro" id="IPR014756">
    <property type="entry name" value="Ig_E-set"/>
</dbReference>
<dbReference type="SMART" id="SM00612">
    <property type="entry name" value="Kelch"/>
    <property type="match status" value="3"/>
</dbReference>
<dbReference type="InterPro" id="IPR015202">
    <property type="entry name" value="GO-like_E_set"/>
</dbReference>
<dbReference type="PROSITE" id="PS50022">
    <property type="entry name" value="FA58C_3"/>
    <property type="match status" value="1"/>
</dbReference>
<dbReference type="CDD" id="cd02851">
    <property type="entry name" value="E_set_GO_C"/>
    <property type="match status" value="1"/>
</dbReference>
<dbReference type="InterPro" id="IPR000421">
    <property type="entry name" value="FA58C"/>
</dbReference>
<dbReference type="AlphaFoldDB" id="A0A9P7MQB1"/>